<accession>A0A1Y5PL37</accession>
<name>A0A1Y5PL37_9MYCO</name>
<reference evidence="2" key="1">
    <citation type="submission" date="2016-03" db="EMBL/GenBank/DDBJ databases">
        <authorList>
            <person name="Ploux O."/>
        </authorList>
    </citation>
    <scope>NUCLEOTIDE SEQUENCE</scope>
    <source>
        <strain evidence="2">UC10</strain>
    </source>
</reference>
<gene>
    <name evidence="2" type="ORF">MHPYR_780015</name>
</gene>
<organism evidence="2">
    <name type="scientific">uncultured Mycobacterium sp</name>
    <dbReference type="NCBI Taxonomy" id="171292"/>
    <lineage>
        <taxon>Bacteria</taxon>
        <taxon>Bacillati</taxon>
        <taxon>Actinomycetota</taxon>
        <taxon>Actinomycetes</taxon>
        <taxon>Mycobacteriales</taxon>
        <taxon>Mycobacteriaceae</taxon>
        <taxon>Mycobacterium</taxon>
        <taxon>environmental samples</taxon>
    </lineage>
</organism>
<proteinExistence type="predicted"/>
<keyword evidence="1" id="KW-0472">Membrane</keyword>
<dbReference type="EMBL" id="FLQS01000076">
    <property type="protein sequence ID" value="SBS79402.1"/>
    <property type="molecule type" value="Genomic_DNA"/>
</dbReference>
<evidence type="ECO:0000313" key="2">
    <source>
        <dbReference type="EMBL" id="SBS79402.1"/>
    </source>
</evidence>
<evidence type="ECO:0000256" key="1">
    <source>
        <dbReference type="SAM" id="Phobius"/>
    </source>
</evidence>
<sequence>MNAAGGMPDTQTYVPFTVSDGTITVSVSEGWAHNTPSGGATRFADKNNSGGGTSTHFLVAIVLAISATAGIAVRMACRAPFAALRGL</sequence>
<feature type="transmembrane region" description="Helical" evidence="1">
    <location>
        <begin position="57"/>
        <end position="77"/>
    </location>
</feature>
<dbReference type="AlphaFoldDB" id="A0A1Y5PL37"/>
<keyword evidence="1" id="KW-1133">Transmembrane helix</keyword>
<keyword evidence="1" id="KW-0812">Transmembrane</keyword>
<protein>
    <submittedName>
        <fullName evidence="2">Uncharacterized protein</fullName>
    </submittedName>
</protein>